<dbReference type="Proteomes" id="UP000054485">
    <property type="component" value="Unassembled WGS sequence"/>
</dbReference>
<evidence type="ECO:0000256" key="1">
    <source>
        <dbReference type="SAM" id="MobiDB-lite"/>
    </source>
</evidence>
<reference evidence="3" key="2">
    <citation type="submission" date="2015-01" db="EMBL/GenBank/DDBJ databases">
        <title>Evolutionary Origins and Diversification of the Mycorrhizal Mutualists.</title>
        <authorList>
            <consortium name="DOE Joint Genome Institute"/>
            <consortium name="Mycorrhizal Genomics Consortium"/>
            <person name="Kohler A."/>
            <person name="Kuo A."/>
            <person name="Nagy L.G."/>
            <person name="Floudas D."/>
            <person name="Copeland A."/>
            <person name="Barry K.W."/>
            <person name="Cichocki N."/>
            <person name="Veneault-Fourrey C."/>
            <person name="LaButti K."/>
            <person name="Lindquist E.A."/>
            <person name="Lipzen A."/>
            <person name="Lundell T."/>
            <person name="Morin E."/>
            <person name="Murat C."/>
            <person name="Riley R."/>
            <person name="Ohm R."/>
            <person name="Sun H."/>
            <person name="Tunlid A."/>
            <person name="Henrissat B."/>
            <person name="Grigoriev I.V."/>
            <person name="Hibbett D.S."/>
            <person name="Martin F."/>
        </authorList>
    </citation>
    <scope>NUCLEOTIDE SEQUENCE [LARGE SCALE GENOMIC DNA]</scope>
    <source>
        <strain evidence="3">UH-Slu-Lm8-n1</strain>
    </source>
</reference>
<sequence length="620" mass="66731">MGENDSAAKGLAHEIAVTLATAFAKHGRAATSLSPILLSCAAEIRDKSGPNGKLRALPDWTTMRQDDERIRGHPFFTKTVGYRPPQSPPSTPPPTPPAPPAPPAILEQRHHLFVPGNKRKATSPMSEVGIVEAPVPEPVPQTKRKAPSPMDDVALESPAQPAPEPALKRRKVTKRAPKEKVKSKEFVDDDDDVPDDKVIHVKKTQPVAGSSKAPVTQPAQSHETELTHSAPEDDDSGAEQSTLQLFANQCEACIRDDVPCQAGLNQKTKVRVRETCIHCRVKKVECKCPSPERERALHAEAALKKSQGSSPKKRKTHGKKSPTKAPVPPRSRATRPDTRSVSKKRATSPSPPSSDEDAEGDEDLEVRKVAMEVEQLPQEPPVDDTPALGPMVDNDVNMDFTSPAPHAEPRASPKVSFASPAPHADPHVSPEVSMTKPPQPTSTDILHSIEALSKKFDDMLRSSGDRAEALHAQMETRVDALDEQWARKFAVMEAKLREVEIRGTVNTMNLGHMAGAINAFKKTGKMTVFDPPAIQSTGLPYGPLPVSWYTRVDEANPAGEPSVSTIGKQLTTIWDDSRAPVVTTPGDTSASAVQPSGDAPRVSQASTLSSAPSGSATETH</sequence>
<feature type="region of interest" description="Disordered" evidence="1">
    <location>
        <begin position="117"/>
        <end position="240"/>
    </location>
</feature>
<feature type="compositionally biased region" description="Polar residues" evidence="1">
    <location>
        <begin position="603"/>
        <end position="620"/>
    </location>
</feature>
<dbReference type="InParanoid" id="A0A0C9ZV51"/>
<evidence type="ECO:0000313" key="2">
    <source>
        <dbReference type="EMBL" id="KIK33286.1"/>
    </source>
</evidence>
<name>A0A0C9ZV51_9AGAM</name>
<gene>
    <name evidence="2" type="ORF">CY34DRAFT_110683</name>
</gene>
<evidence type="ECO:0000313" key="3">
    <source>
        <dbReference type="Proteomes" id="UP000054485"/>
    </source>
</evidence>
<feature type="region of interest" description="Disordered" evidence="1">
    <location>
        <begin position="301"/>
        <end position="362"/>
    </location>
</feature>
<organism evidence="2 3">
    <name type="scientific">Suillus luteus UH-Slu-Lm8-n1</name>
    <dbReference type="NCBI Taxonomy" id="930992"/>
    <lineage>
        <taxon>Eukaryota</taxon>
        <taxon>Fungi</taxon>
        <taxon>Dikarya</taxon>
        <taxon>Basidiomycota</taxon>
        <taxon>Agaricomycotina</taxon>
        <taxon>Agaricomycetes</taxon>
        <taxon>Agaricomycetidae</taxon>
        <taxon>Boletales</taxon>
        <taxon>Suillineae</taxon>
        <taxon>Suillaceae</taxon>
        <taxon>Suillus</taxon>
    </lineage>
</organism>
<dbReference type="HOGENOM" id="CLU_440872_0_0_1"/>
<feature type="region of interest" description="Disordered" evidence="1">
    <location>
        <begin position="398"/>
        <end position="442"/>
    </location>
</feature>
<protein>
    <submittedName>
        <fullName evidence="2">Uncharacterized protein</fullName>
    </submittedName>
</protein>
<dbReference type="OrthoDB" id="2692216at2759"/>
<feature type="region of interest" description="Disordered" evidence="1">
    <location>
        <begin position="76"/>
        <end position="104"/>
    </location>
</feature>
<feature type="compositionally biased region" description="Basic residues" evidence="1">
    <location>
        <begin position="311"/>
        <end position="322"/>
    </location>
</feature>
<reference evidence="2 3" key="1">
    <citation type="submission" date="2014-04" db="EMBL/GenBank/DDBJ databases">
        <authorList>
            <consortium name="DOE Joint Genome Institute"/>
            <person name="Kuo A."/>
            <person name="Ruytinx J."/>
            <person name="Rineau F."/>
            <person name="Colpaert J."/>
            <person name="Kohler A."/>
            <person name="Nagy L.G."/>
            <person name="Floudas D."/>
            <person name="Copeland A."/>
            <person name="Barry K.W."/>
            <person name="Cichocki N."/>
            <person name="Veneault-Fourrey C."/>
            <person name="LaButti K."/>
            <person name="Lindquist E.A."/>
            <person name="Lipzen A."/>
            <person name="Lundell T."/>
            <person name="Morin E."/>
            <person name="Murat C."/>
            <person name="Sun H."/>
            <person name="Tunlid A."/>
            <person name="Henrissat B."/>
            <person name="Grigoriev I.V."/>
            <person name="Hibbett D.S."/>
            <person name="Martin F."/>
            <person name="Nordberg H.P."/>
            <person name="Cantor M.N."/>
            <person name="Hua S.X."/>
        </authorList>
    </citation>
    <scope>NUCLEOTIDE SEQUENCE [LARGE SCALE GENOMIC DNA]</scope>
    <source>
        <strain evidence="2 3">UH-Slu-Lm8-n1</strain>
    </source>
</reference>
<feature type="compositionally biased region" description="Basic and acidic residues" evidence="1">
    <location>
        <begin position="176"/>
        <end position="186"/>
    </location>
</feature>
<dbReference type="AlphaFoldDB" id="A0A0C9ZV51"/>
<proteinExistence type="predicted"/>
<accession>A0A0C9ZV51</accession>
<feature type="compositionally biased region" description="Pro residues" evidence="1">
    <location>
        <begin position="85"/>
        <end position="103"/>
    </location>
</feature>
<dbReference type="EMBL" id="KN835977">
    <property type="protein sequence ID" value="KIK33286.1"/>
    <property type="molecule type" value="Genomic_DNA"/>
</dbReference>
<feature type="compositionally biased region" description="Polar residues" evidence="1">
    <location>
        <begin position="585"/>
        <end position="594"/>
    </location>
</feature>
<feature type="region of interest" description="Disordered" evidence="1">
    <location>
        <begin position="577"/>
        <end position="620"/>
    </location>
</feature>
<keyword evidence="3" id="KW-1185">Reference proteome</keyword>